<evidence type="ECO:0000313" key="2">
    <source>
        <dbReference type="EMBL" id="TBU53343.1"/>
    </source>
</evidence>
<feature type="non-terminal residue" evidence="2">
    <location>
        <position position="1"/>
    </location>
</feature>
<dbReference type="EMBL" id="ML145217">
    <property type="protein sequence ID" value="TBU53343.1"/>
    <property type="molecule type" value="Genomic_DNA"/>
</dbReference>
<name>A0A4Q9NAN3_9APHY</name>
<feature type="region of interest" description="Disordered" evidence="1">
    <location>
        <begin position="47"/>
        <end position="76"/>
    </location>
</feature>
<dbReference type="Proteomes" id="UP000292082">
    <property type="component" value="Unassembled WGS sequence"/>
</dbReference>
<proteinExistence type="predicted"/>
<protein>
    <submittedName>
        <fullName evidence="2">Uncharacterized protein</fullName>
    </submittedName>
</protein>
<organism evidence="2 3">
    <name type="scientific">Dichomitus squalens</name>
    <dbReference type="NCBI Taxonomy" id="114155"/>
    <lineage>
        <taxon>Eukaryota</taxon>
        <taxon>Fungi</taxon>
        <taxon>Dikarya</taxon>
        <taxon>Basidiomycota</taxon>
        <taxon>Agaricomycotina</taxon>
        <taxon>Agaricomycetes</taxon>
        <taxon>Polyporales</taxon>
        <taxon>Polyporaceae</taxon>
        <taxon>Dichomitus</taxon>
    </lineage>
</organism>
<accession>A0A4Q9NAN3</accession>
<dbReference type="AlphaFoldDB" id="A0A4Q9NAN3"/>
<reference evidence="2 3" key="1">
    <citation type="submission" date="2019-01" db="EMBL/GenBank/DDBJ databases">
        <title>Draft genome sequences of three monokaryotic isolates of the white-rot basidiomycete fungus Dichomitus squalens.</title>
        <authorList>
            <consortium name="DOE Joint Genome Institute"/>
            <person name="Lopez S.C."/>
            <person name="Andreopoulos B."/>
            <person name="Pangilinan J."/>
            <person name="Lipzen A."/>
            <person name="Riley R."/>
            <person name="Ahrendt S."/>
            <person name="Ng V."/>
            <person name="Barry K."/>
            <person name="Daum C."/>
            <person name="Grigoriev I.V."/>
            <person name="Hilden K.S."/>
            <person name="Makela M.R."/>
            <person name="de Vries R.P."/>
        </authorList>
    </citation>
    <scope>NUCLEOTIDE SEQUENCE [LARGE SCALE GENOMIC DNA]</scope>
    <source>
        <strain evidence="2 3">CBS 464.89</strain>
    </source>
</reference>
<sequence>QRAHPRSKTDYYLQHLFVRILDHTIAFSASSSSFFFSYDSAPEDSYAEMSAGIPRSESPAQMDDEKEDDLKHRSRRGRRTLWTTSRSWRGI</sequence>
<gene>
    <name evidence="2" type="ORF">BD310DRAFT_830304</name>
</gene>
<evidence type="ECO:0000313" key="3">
    <source>
        <dbReference type="Proteomes" id="UP000292082"/>
    </source>
</evidence>
<evidence type="ECO:0000256" key="1">
    <source>
        <dbReference type="SAM" id="MobiDB-lite"/>
    </source>
</evidence>
<keyword evidence="3" id="KW-1185">Reference proteome</keyword>